<dbReference type="AlphaFoldDB" id="A0A0L0QJR3"/>
<accession>A0A0L0QJR3</accession>
<feature type="transmembrane region" description="Helical" evidence="1">
    <location>
        <begin position="187"/>
        <end position="208"/>
    </location>
</feature>
<feature type="transmembrane region" description="Helical" evidence="1">
    <location>
        <begin position="12"/>
        <end position="32"/>
    </location>
</feature>
<keyword evidence="1" id="KW-0472">Membrane</keyword>
<keyword evidence="1" id="KW-0812">Transmembrane</keyword>
<feature type="transmembrane region" description="Helical" evidence="1">
    <location>
        <begin position="315"/>
        <end position="334"/>
    </location>
</feature>
<gene>
    <name evidence="2" type="ORF">AFK71_09110</name>
</gene>
<comment type="caution">
    <text evidence="2">The sequence shown here is derived from an EMBL/GenBank/DDBJ whole genome shotgun (WGS) entry which is preliminary data.</text>
</comment>
<dbReference type="EMBL" id="LGTO01000007">
    <property type="protein sequence ID" value="KNE18759.1"/>
    <property type="molecule type" value="Genomic_DNA"/>
</dbReference>
<evidence type="ECO:0000313" key="2">
    <source>
        <dbReference type="EMBL" id="KNE18759.1"/>
    </source>
</evidence>
<dbReference type="Proteomes" id="UP000036780">
    <property type="component" value="Unassembled WGS sequence"/>
</dbReference>
<protein>
    <submittedName>
        <fullName evidence="2">Uncharacterized protein</fullName>
    </submittedName>
</protein>
<feature type="transmembrane region" description="Helical" evidence="1">
    <location>
        <begin position="233"/>
        <end position="257"/>
    </location>
</feature>
<dbReference type="OrthoDB" id="2199615at2"/>
<dbReference type="GeneID" id="66871710"/>
<evidence type="ECO:0000256" key="1">
    <source>
        <dbReference type="SAM" id="Phobius"/>
    </source>
</evidence>
<keyword evidence="3" id="KW-1185">Reference proteome</keyword>
<sequence>MRIIWYEIRKLLNWKVLGLVLLISLLFFEQFLRFDFEHFPNGRPEGDTFNVTKQMINKYGQEMDEREFQDFKETYKEEVNKANAYLQSRDDFAEVGVTTYEQLTNMDQENENETINELFNDVMFEKGIDVFWELQSREAIIEYYEVRKEFFNGETASIDAPEWKQKILDGSINEILPSFVIENYNNLITMLSILIILSVMIVVGRIFIIDQQNNAIYLQYTTNIGRKLFKKKLMASMITSFLITSVYIGAFLILYSFNDTQIFFESSLHSFNAFTFNWLDMTFLQYIYLTIIGVYLLALVAAAVTTYLSRVVSNYISLIGVQVPIAVVLIILIFEYLVSNLFNTAYPMWITIGTYLGLLVLGASFLIVRWKKERKIDIV</sequence>
<keyword evidence="1" id="KW-1133">Transmembrane helix</keyword>
<name>A0A0L0QJR3_VIRPA</name>
<feature type="transmembrane region" description="Helical" evidence="1">
    <location>
        <begin position="346"/>
        <end position="368"/>
    </location>
</feature>
<dbReference type="RefSeq" id="WP_050351240.1">
    <property type="nucleotide sequence ID" value="NZ_CP073011.1"/>
</dbReference>
<evidence type="ECO:0000313" key="3">
    <source>
        <dbReference type="Proteomes" id="UP000036780"/>
    </source>
</evidence>
<feature type="transmembrane region" description="Helical" evidence="1">
    <location>
        <begin position="286"/>
        <end position="308"/>
    </location>
</feature>
<organism evidence="2 3">
    <name type="scientific">Virgibacillus pantothenticus</name>
    <dbReference type="NCBI Taxonomy" id="1473"/>
    <lineage>
        <taxon>Bacteria</taxon>
        <taxon>Bacillati</taxon>
        <taxon>Bacillota</taxon>
        <taxon>Bacilli</taxon>
        <taxon>Bacillales</taxon>
        <taxon>Bacillaceae</taxon>
        <taxon>Virgibacillus</taxon>
    </lineage>
</organism>
<proteinExistence type="predicted"/>
<reference evidence="3" key="1">
    <citation type="submission" date="2015-07" db="EMBL/GenBank/DDBJ databases">
        <title>Fjat-10053 dsm26.</title>
        <authorList>
            <person name="Liu B."/>
            <person name="Wang J."/>
            <person name="Zhu Y."/>
            <person name="Liu G."/>
            <person name="Chen Q."/>
            <person name="Chen Z."/>
            <person name="Lan J."/>
            <person name="Che J."/>
            <person name="Ge C."/>
            <person name="Shi H."/>
            <person name="Pan Z."/>
            <person name="Liu X."/>
        </authorList>
    </citation>
    <scope>NUCLEOTIDE SEQUENCE [LARGE SCALE GENOMIC DNA]</scope>
    <source>
        <strain evidence="3">DSM 26</strain>
    </source>
</reference>
<dbReference type="PATRIC" id="fig|1473.5.peg.282"/>